<protein>
    <submittedName>
        <fullName evidence="4">Tetratricopeptide repeat protein</fullName>
    </submittedName>
</protein>
<comment type="caution">
    <text evidence="4">The sequence shown here is derived from an EMBL/GenBank/DDBJ whole genome shotgun (WGS) entry which is preliminary data.</text>
</comment>
<evidence type="ECO:0000313" key="5">
    <source>
        <dbReference type="Proteomes" id="UP001596066"/>
    </source>
</evidence>
<evidence type="ECO:0000256" key="1">
    <source>
        <dbReference type="ARBA" id="ARBA00022737"/>
    </source>
</evidence>
<feature type="repeat" description="TPR" evidence="3">
    <location>
        <begin position="481"/>
        <end position="514"/>
    </location>
</feature>
<reference evidence="5" key="1">
    <citation type="journal article" date="2019" name="Int. J. Syst. Evol. Microbiol.">
        <title>The Global Catalogue of Microorganisms (GCM) 10K type strain sequencing project: providing services to taxonomists for standard genome sequencing and annotation.</title>
        <authorList>
            <consortium name="The Broad Institute Genomics Platform"/>
            <consortium name="The Broad Institute Genome Sequencing Center for Infectious Disease"/>
            <person name="Wu L."/>
            <person name="Ma J."/>
        </authorList>
    </citation>
    <scope>NUCLEOTIDE SEQUENCE [LARGE SCALE GENOMIC DNA]</scope>
    <source>
        <strain evidence="5">CGMCC 4.1622</strain>
    </source>
</reference>
<dbReference type="Gene3D" id="1.25.40.10">
    <property type="entry name" value="Tetratricopeptide repeat domain"/>
    <property type="match status" value="4"/>
</dbReference>
<dbReference type="PANTHER" id="PTHR44858">
    <property type="entry name" value="TETRATRICOPEPTIDE REPEAT PROTEIN 6"/>
    <property type="match status" value="1"/>
</dbReference>
<dbReference type="PROSITE" id="PS50005">
    <property type="entry name" value="TPR"/>
    <property type="match status" value="3"/>
</dbReference>
<dbReference type="EMBL" id="JBHSOC010000095">
    <property type="protein sequence ID" value="MFC5646282.1"/>
    <property type="molecule type" value="Genomic_DNA"/>
</dbReference>
<accession>A0ABW0VK77</accession>
<keyword evidence="2 3" id="KW-0802">TPR repeat</keyword>
<dbReference type="PANTHER" id="PTHR44858:SF1">
    <property type="entry name" value="UDP-N-ACETYLGLUCOSAMINE--PEPTIDE N-ACETYLGLUCOSAMINYLTRANSFERASE SPINDLY-RELATED"/>
    <property type="match status" value="1"/>
</dbReference>
<keyword evidence="1" id="KW-0677">Repeat</keyword>
<name>A0ABW0VK77_9ACTN</name>
<evidence type="ECO:0000256" key="3">
    <source>
        <dbReference type="PROSITE-ProRule" id="PRU00339"/>
    </source>
</evidence>
<evidence type="ECO:0000256" key="2">
    <source>
        <dbReference type="ARBA" id="ARBA00022803"/>
    </source>
</evidence>
<dbReference type="SUPFAM" id="SSF48452">
    <property type="entry name" value="TPR-like"/>
    <property type="match status" value="2"/>
</dbReference>
<keyword evidence="5" id="KW-1185">Reference proteome</keyword>
<feature type="repeat" description="TPR" evidence="3">
    <location>
        <begin position="617"/>
        <end position="650"/>
    </location>
</feature>
<dbReference type="InterPro" id="IPR019734">
    <property type="entry name" value="TPR_rpt"/>
</dbReference>
<sequence length="731" mass="79733">MADHRHHWVRAPHRAARASAREELELPPGLATVSADRRLRGPYTAVGSLLRAIVPDALERCPEAVGRHDVEILSTAPELRGIVPATRETLTSLAVPKERTRYYSRLRTLRIAHGLVEFLTQYALALGAGPRTLVIEDLHRADPTDREFVAVLVRRMDPALLTVVANTAAEPLEESAGSKAEPLEPALAAHCRRVDASGPETPLTETGAELAARYVREDGTTDDPHAARAYAELPVAERRALHDARRLELEALDERSLRLGAVLWHAEQGSDPAGLGADLLREASDYCCDMGFYDAVLEYGARGAALVTHETHPKHWWTFIAKPTTALAALELSDRILPYYEEARSVSTDAEIHLQCAYGTAMLYTRFLGDDRRDYRLARSWINTAIAFATQTPDPKERAFRTAFNRNGLALIEVREGRPEAALALLDACVARLDEVLDPGDHALHRSVLVYNRAQVHAGLGRHADAVADYTAVIAVDPNYAEYHFDRGIVLRRTGRLEAALADFEEAIRLSPPFPEAYYNRGDVRAELGDVKGAVRDFGYVIELDPSFIDAHLNRASLLAGLGELQAARRDVDAGLALSPAHPQLLAVSGQLRAAEGMAEEARAAYSAALDADPEFAQAWALRGEIAYETGDLAAAVADLEQAVRLSDDAGLRFNLAVAYHDAERHAEAVVLLDDVITETADPSAHLQRARSLSRLDRLAEAEADLRAAAEADPDLAAEAEELLAAVCPEG</sequence>
<dbReference type="PROSITE" id="PS50293">
    <property type="entry name" value="TPR_REGION"/>
    <property type="match status" value="1"/>
</dbReference>
<dbReference type="Pfam" id="PF13432">
    <property type="entry name" value="TPR_16"/>
    <property type="match status" value="3"/>
</dbReference>
<dbReference type="RefSeq" id="WP_346148811.1">
    <property type="nucleotide sequence ID" value="NZ_BAAAUA010000056.1"/>
</dbReference>
<dbReference type="Pfam" id="PF13181">
    <property type="entry name" value="TPR_8"/>
    <property type="match status" value="1"/>
</dbReference>
<evidence type="ECO:0000313" key="4">
    <source>
        <dbReference type="EMBL" id="MFC5646282.1"/>
    </source>
</evidence>
<proteinExistence type="predicted"/>
<feature type="repeat" description="TPR" evidence="3">
    <location>
        <begin position="515"/>
        <end position="548"/>
    </location>
</feature>
<organism evidence="4 5">
    <name type="scientific">Kitasatospora cinereorecta</name>
    <dbReference type="NCBI Taxonomy" id="285560"/>
    <lineage>
        <taxon>Bacteria</taxon>
        <taxon>Bacillati</taxon>
        <taxon>Actinomycetota</taxon>
        <taxon>Actinomycetes</taxon>
        <taxon>Kitasatosporales</taxon>
        <taxon>Streptomycetaceae</taxon>
        <taxon>Kitasatospora</taxon>
    </lineage>
</organism>
<dbReference type="InterPro" id="IPR011990">
    <property type="entry name" value="TPR-like_helical_dom_sf"/>
</dbReference>
<dbReference type="InterPro" id="IPR050498">
    <property type="entry name" value="Ycf3"/>
</dbReference>
<dbReference type="SMART" id="SM00028">
    <property type="entry name" value="TPR"/>
    <property type="match status" value="7"/>
</dbReference>
<dbReference type="Proteomes" id="UP001596066">
    <property type="component" value="Unassembled WGS sequence"/>
</dbReference>
<gene>
    <name evidence="4" type="ORF">ACFPZF_33660</name>
</gene>